<reference evidence="8" key="1">
    <citation type="submission" date="2011-11" db="EMBL/GenBank/DDBJ databases">
        <title>Improved High-Quality Draft sequence of Desulfovibrio sp. U5L.</title>
        <authorList>
            <consortium name="US DOE Joint Genome Institute"/>
            <person name="Lucas S."/>
            <person name="Han J."/>
            <person name="Lapidus A."/>
            <person name="Cheng J.-F."/>
            <person name="Goodwin L."/>
            <person name="Pitluck S."/>
            <person name="Peters L."/>
            <person name="Ovchinnikova G."/>
            <person name="Held B."/>
            <person name="Detter J.C."/>
            <person name="Han C."/>
            <person name="Tapia R."/>
            <person name="Land M."/>
            <person name="Hauser L."/>
            <person name="Kyrpides N."/>
            <person name="Ivanova N."/>
            <person name="Pagani I."/>
            <person name="Gabster J."/>
            <person name="Walker C."/>
            <person name="Stolyar S."/>
            <person name="Stahl D."/>
            <person name="Arkin A."/>
            <person name="Dehal P."/>
            <person name="Hazen T."/>
            <person name="Woyke T."/>
        </authorList>
    </citation>
    <scope>NUCLEOTIDE SEQUENCE [LARGE SCALE GENOMIC DNA]</scope>
    <source>
        <strain evidence="8">U5L</strain>
    </source>
</reference>
<dbReference type="Gene3D" id="1.10.8.60">
    <property type="match status" value="1"/>
</dbReference>
<keyword evidence="3" id="KW-0805">Transcription regulation</keyword>
<dbReference type="AlphaFoldDB" id="I2PWN4"/>
<dbReference type="Pfam" id="PF25601">
    <property type="entry name" value="AAA_lid_14"/>
    <property type="match status" value="1"/>
</dbReference>
<evidence type="ECO:0000256" key="2">
    <source>
        <dbReference type="ARBA" id="ARBA00022840"/>
    </source>
</evidence>
<dbReference type="CDD" id="cd00130">
    <property type="entry name" value="PAS"/>
    <property type="match status" value="1"/>
</dbReference>
<keyword evidence="4" id="KW-0238">DNA-binding</keyword>
<name>I2PWN4_9BACT</name>
<dbReference type="SUPFAM" id="SSF55785">
    <property type="entry name" value="PYP-like sensor domain (PAS domain)"/>
    <property type="match status" value="1"/>
</dbReference>
<dbReference type="Pfam" id="PF00989">
    <property type="entry name" value="PAS"/>
    <property type="match status" value="1"/>
</dbReference>
<dbReference type="InterPro" id="IPR002078">
    <property type="entry name" value="Sigma_54_int"/>
</dbReference>
<dbReference type="InterPro" id="IPR025944">
    <property type="entry name" value="Sigma_54_int_dom_CS"/>
</dbReference>
<evidence type="ECO:0000256" key="4">
    <source>
        <dbReference type="ARBA" id="ARBA00023125"/>
    </source>
</evidence>
<dbReference type="PROSITE" id="PS00688">
    <property type="entry name" value="SIGMA54_INTERACT_3"/>
    <property type="match status" value="1"/>
</dbReference>
<dbReference type="PANTHER" id="PTHR32071:SF57">
    <property type="entry name" value="C4-DICARBOXYLATE TRANSPORT TRANSCRIPTIONAL REGULATORY PROTEIN DCTD"/>
    <property type="match status" value="1"/>
</dbReference>
<dbReference type="SMART" id="SM00382">
    <property type="entry name" value="AAA"/>
    <property type="match status" value="1"/>
</dbReference>
<dbReference type="eggNOG" id="COG3284">
    <property type="taxonomic scope" value="Bacteria"/>
</dbReference>
<dbReference type="InterPro" id="IPR009057">
    <property type="entry name" value="Homeodomain-like_sf"/>
</dbReference>
<dbReference type="STRING" id="596152.DesU5LDRAFT_0224"/>
<dbReference type="InterPro" id="IPR002197">
    <property type="entry name" value="HTH_Fis"/>
</dbReference>
<dbReference type="Pfam" id="PF01590">
    <property type="entry name" value="GAF"/>
    <property type="match status" value="1"/>
</dbReference>
<dbReference type="CDD" id="cd00009">
    <property type="entry name" value="AAA"/>
    <property type="match status" value="1"/>
</dbReference>
<keyword evidence="5" id="KW-0804">Transcription</keyword>
<dbReference type="PANTHER" id="PTHR32071">
    <property type="entry name" value="TRANSCRIPTIONAL REGULATORY PROTEIN"/>
    <property type="match status" value="1"/>
</dbReference>
<dbReference type="PROSITE" id="PS00675">
    <property type="entry name" value="SIGMA54_INTERACT_1"/>
    <property type="match status" value="1"/>
</dbReference>
<dbReference type="PROSITE" id="PS50045">
    <property type="entry name" value="SIGMA54_INTERACT_4"/>
    <property type="match status" value="1"/>
</dbReference>
<evidence type="ECO:0000256" key="1">
    <source>
        <dbReference type="ARBA" id="ARBA00022741"/>
    </source>
</evidence>
<sequence length="650" mass="72924">MREADGQSHDPRQQLVVVEQAWDKLVAVQCIDKSLLRQEIALSWQRCLSSNVSPHASKNKVVEKDYINRENKRYLLEVALPHMQQLYEFVKGKDFIVMLAAADGTLLSVFGDKKMYSTGESLNVVAGASCLETVLGTTSPGICLVQKVPLQVFKQEHYCQLYHTWCCSATPLFDSQGELIGTLDLSNRDQSLHPASLLDLVKMTARSIQAEYNYRVLQDDFKKSHYYFNMMVNSLPDALIFFDRDDKISHINGNAVKLLGTSSMQLVGKQAKAIFSNYSGITRELNTGQHWKELQYKSKSGLVGIEAYLKPLTNEYMEPFGIVCTLKKDKRPKPVHNIAKFTFNDFVHASQGMAGFIRNAQRVAATDLNVLIQGESGTGKEILAQAIHNNSTRRNAPFVAVNCAALPAELIQSELFGYDEGTFTGAKRGGKAGKFEIGNEGTIFLDEIGDMALDAQANLLRVLQEKSIVRVGGVHSIPLDIRVIAATNKALPKEIEAGHFRLDLFYRLAVMNIFIPPLRERKEDLWPLVEHLVRKHQPMREDIAFSSQVKSIFETYDWPGNVRELENVIVNVLTRMTRHIVTIDDLPEYFEVPQSKAAGIDLLRDTELKIISSALDKCDNNVSKAAKVLGISRATLYRKLKKTPNMQTIS</sequence>
<dbReference type="Gene3D" id="3.30.450.40">
    <property type="match status" value="1"/>
</dbReference>
<dbReference type="GO" id="GO:0006355">
    <property type="term" value="P:regulation of DNA-templated transcription"/>
    <property type="evidence" value="ECO:0007669"/>
    <property type="project" value="InterPro"/>
</dbReference>
<evidence type="ECO:0000259" key="6">
    <source>
        <dbReference type="PROSITE" id="PS50045"/>
    </source>
</evidence>
<organism evidence="8">
    <name type="scientific">Desulfovibrio sp. U5L</name>
    <dbReference type="NCBI Taxonomy" id="596152"/>
    <lineage>
        <taxon>Bacteria</taxon>
        <taxon>Pseudomonadati</taxon>
        <taxon>Thermodesulfobacteriota</taxon>
        <taxon>Desulfovibrionia</taxon>
        <taxon>Desulfovibrionales</taxon>
        <taxon>Desulfovibrionaceae</taxon>
        <taxon>Desulfovibrio</taxon>
    </lineage>
</organism>
<dbReference type="InterPro" id="IPR029016">
    <property type="entry name" value="GAF-like_dom_sf"/>
</dbReference>
<dbReference type="FunFam" id="3.40.50.300:FF:000006">
    <property type="entry name" value="DNA-binding transcriptional regulator NtrC"/>
    <property type="match status" value="1"/>
</dbReference>
<dbReference type="SUPFAM" id="SSF52540">
    <property type="entry name" value="P-loop containing nucleoside triphosphate hydrolases"/>
    <property type="match status" value="1"/>
</dbReference>
<evidence type="ECO:0000256" key="5">
    <source>
        <dbReference type="ARBA" id="ARBA00023163"/>
    </source>
</evidence>
<evidence type="ECO:0000313" key="8">
    <source>
        <dbReference type="EMBL" id="EIG51940.1"/>
    </source>
</evidence>
<dbReference type="Gene3D" id="1.10.10.60">
    <property type="entry name" value="Homeodomain-like"/>
    <property type="match status" value="1"/>
</dbReference>
<dbReference type="InterPro" id="IPR025662">
    <property type="entry name" value="Sigma_54_int_dom_ATP-bd_1"/>
</dbReference>
<dbReference type="Pfam" id="PF00158">
    <property type="entry name" value="Sigma54_activat"/>
    <property type="match status" value="1"/>
</dbReference>
<dbReference type="InterPro" id="IPR058031">
    <property type="entry name" value="AAA_lid_NorR"/>
</dbReference>
<dbReference type="EMBL" id="JH600068">
    <property type="protein sequence ID" value="EIG51940.1"/>
    <property type="molecule type" value="Genomic_DNA"/>
</dbReference>
<dbReference type="InterPro" id="IPR000014">
    <property type="entry name" value="PAS"/>
</dbReference>
<keyword evidence="2" id="KW-0067">ATP-binding</keyword>
<dbReference type="GO" id="GO:0005524">
    <property type="term" value="F:ATP binding"/>
    <property type="evidence" value="ECO:0007669"/>
    <property type="project" value="UniProtKB-KW"/>
</dbReference>
<dbReference type="SUPFAM" id="SSF46689">
    <property type="entry name" value="Homeodomain-like"/>
    <property type="match status" value="1"/>
</dbReference>
<feature type="domain" description="PAS" evidence="7">
    <location>
        <begin position="224"/>
        <end position="270"/>
    </location>
</feature>
<dbReference type="Pfam" id="PF02954">
    <property type="entry name" value="HTH_8"/>
    <property type="match status" value="1"/>
</dbReference>
<dbReference type="Gene3D" id="3.30.450.20">
    <property type="entry name" value="PAS domain"/>
    <property type="match status" value="1"/>
</dbReference>
<dbReference type="OrthoDB" id="9763792at2"/>
<keyword evidence="1" id="KW-0547">Nucleotide-binding</keyword>
<evidence type="ECO:0000256" key="3">
    <source>
        <dbReference type="ARBA" id="ARBA00023015"/>
    </source>
</evidence>
<feature type="domain" description="Sigma-54 factor interaction" evidence="6">
    <location>
        <begin position="346"/>
        <end position="574"/>
    </location>
</feature>
<dbReference type="HOGENOM" id="CLU_000445_8_12_7"/>
<dbReference type="InterPro" id="IPR013767">
    <property type="entry name" value="PAS_fold"/>
</dbReference>
<protein>
    <submittedName>
        <fullName evidence="8">Transcriptional activator of acetoin/glycerol metabolism</fullName>
    </submittedName>
</protein>
<dbReference type="InterPro" id="IPR027417">
    <property type="entry name" value="P-loop_NTPase"/>
</dbReference>
<dbReference type="GO" id="GO:0043565">
    <property type="term" value="F:sequence-specific DNA binding"/>
    <property type="evidence" value="ECO:0007669"/>
    <property type="project" value="InterPro"/>
</dbReference>
<accession>I2PWN4</accession>
<proteinExistence type="predicted"/>
<dbReference type="PRINTS" id="PR01590">
    <property type="entry name" value="HTHFIS"/>
</dbReference>
<evidence type="ECO:0000259" key="7">
    <source>
        <dbReference type="PROSITE" id="PS50112"/>
    </source>
</evidence>
<gene>
    <name evidence="8" type="ORF">DesU5LDRAFT_0224</name>
</gene>
<dbReference type="Gene3D" id="3.40.50.300">
    <property type="entry name" value="P-loop containing nucleotide triphosphate hydrolases"/>
    <property type="match status" value="1"/>
</dbReference>
<dbReference type="PROSITE" id="PS50112">
    <property type="entry name" value="PAS"/>
    <property type="match status" value="1"/>
</dbReference>
<dbReference type="InterPro" id="IPR003593">
    <property type="entry name" value="AAA+_ATPase"/>
</dbReference>
<dbReference type="InterPro" id="IPR035965">
    <property type="entry name" value="PAS-like_dom_sf"/>
</dbReference>
<dbReference type="InterPro" id="IPR003018">
    <property type="entry name" value="GAF"/>
</dbReference>